<dbReference type="EMBL" id="NCKW01006179">
    <property type="protein sequence ID" value="POM72151.1"/>
    <property type="molecule type" value="Genomic_DNA"/>
</dbReference>
<dbReference type="AlphaFoldDB" id="A0A2P4Y2Y9"/>
<sequence>MLTSQSAPVKPRRSRSRMRVLSLVALITLVSATLGSATSETTGIAHVKPNSNRVLAGTHKQVKRSLRQYDFTKLSESTSDNDERGFVDKVDDIAAKVDDVIGKAKISPSLNAAVEKATMTADDM</sequence>
<feature type="signal peptide" evidence="1">
    <location>
        <begin position="1"/>
        <end position="32"/>
    </location>
</feature>
<feature type="chain" id="PRO_5015103444" evidence="1">
    <location>
        <begin position="33"/>
        <end position="124"/>
    </location>
</feature>
<evidence type="ECO:0000256" key="1">
    <source>
        <dbReference type="SAM" id="SignalP"/>
    </source>
</evidence>
<keyword evidence="3" id="KW-1185">Reference proteome</keyword>
<reference evidence="2 3" key="1">
    <citation type="journal article" date="2017" name="Genome Biol. Evol.">
        <title>Phytophthora megakarya and P. palmivora, closely related causal agents of cacao black pod rot, underwent increases in genome sizes and gene numbers by different mechanisms.</title>
        <authorList>
            <person name="Ali S.S."/>
            <person name="Shao J."/>
            <person name="Lary D.J."/>
            <person name="Kronmiller B."/>
            <person name="Shen D."/>
            <person name="Strem M.D."/>
            <person name="Amoako-Attah I."/>
            <person name="Akrofi A.Y."/>
            <person name="Begoude B.A."/>
            <person name="Ten Hoopen G.M."/>
            <person name="Coulibaly K."/>
            <person name="Kebe B.I."/>
            <person name="Melnick R.L."/>
            <person name="Guiltinan M.J."/>
            <person name="Tyler B.M."/>
            <person name="Meinhardt L.W."/>
            <person name="Bailey B.A."/>
        </authorList>
    </citation>
    <scope>NUCLEOTIDE SEQUENCE [LARGE SCALE GENOMIC DNA]</scope>
    <source>
        <strain evidence="3">sbr112.9</strain>
    </source>
</reference>
<proteinExistence type="predicted"/>
<evidence type="ECO:0000313" key="2">
    <source>
        <dbReference type="EMBL" id="POM72151.1"/>
    </source>
</evidence>
<keyword evidence="1" id="KW-0732">Signal</keyword>
<comment type="caution">
    <text evidence="2">The sequence shown here is derived from an EMBL/GenBank/DDBJ whole genome shotgun (WGS) entry which is preliminary data.</text>
</comment>
<accession>A0A2P4Y2Y9</accession>
<organism evidence="2 3">
    <name type="scientific">Phytophthora palmivora</name>
    <dbReference type="NCBI Taxonomy" id="4796"/>
    <lineage>
        <taxon>Eukaryota</taxon>
        <taxon>Sar</taxon>
        <taxon>Stramenopiles</taxon>
        <taxon>Oomycota</taxon>
        <taxon>Peronosporomycetes</taxon>
        <taxon>Peronosporales</taxon>
        <taxon>Peronosporaceae</taxon>
        <taxon>Phytophthora</taxon>
    </lineage>
</organism>
<feature type="non-terminal residue" evidence="2">
    <location>
        <position position="124"/>
    </location>
</feature>
<dbReference type="Proteomes" id="UP000237271">
    <property type="component" value="Unassembled WGS sequence"/>
</dbReference>
<name>A0A2P4Y2Y9_9STRA</name>
<protein>
    <submittedName>
        <fullName evidence="2">RxLR effector</fullName>
    </submittedName>
</protein>
<gene>
    <name evidence="2" type="ORF">PHPALM_11185</name>
</gene>
<evidence type="ECO:0000313" key="3">
    <source>
        <dbReference type="Proteomes" id="UP000237271"/>
    </source>
</evidence>